<dbReference type="Gene3D" id="1.20.1080.10">
    <property type="entry name" value="Glycerol uptake facilitator protein"/>
    <property type="match status" value="1"/>
</dbReference>
<comment type="caution">
    <text evidence="11">The sequence shown here is derived from an EMBL/GenBank/DDBJ whole genome shotgun (WGS) entry which is preliminary data.</text>
</comment>
<proteinExistence type="inferred from homology"/>
<sequence>MSSETVRAPGSSTSVLDQVEGGWRSLVAEFVGTMLLVLLAVGTAIFAGKFVGDIGIALAFGFTLLALVYMIGPVSGCHVNPAVTLGMVLARRMTPIAGALYWVAQFAGGIIGALLLHWIASSVRDPLGGGPFLRKSFGSPGWGKDSDLFISASGAFLVEILLTAVLVLVVLGTTHGKGDKPVAGIAIGASLTAIHLIGIPLTGTSVNPARALGPALFADNNALSQTWLFIVAPLCGAIVAVAIHWLVHGEPESAHSEPGRPDPGRPEPGRPEPVGGPAV</sequence>
<feature type="compositionally biased region" description="Basic and acidic residues" evidence="9">
    <location>
        <begin position="251"/>
        <end position="270"/>
    </location>
</feature>
<feature type="transmembrane region" description="Helical" evidence="10">
    <location>
        <begin position="54"/>
        <end position="79"/>
    </location>
</feature>
<keyword evidence="6 10" id="KW-1133">Transmembrane helix</keyword>
<evidence type="ECO:0000256" key="1">
    <source>
        <dbReference type="ARBA" id="ARBA00004651"/>
    </source>
</evidence>
<keyword evidence="3 8" id="KW-0813">Transport</keyword>
<dbReference type="InterPro" id="IPR000425">
    <property type="entry name" value="MIP"/>
</dbReference>
<dbReference type="RefSeq" id="WP_212008782.1">
    <property type="nucleotide sequence ID" value="NZ_JAAFYZ010000024.1"/>
</dbReference>
<evidence type="ECO:0000256" key="10">
    <source>
        <dbReference type="SAM" id="Phobius"/>
    </source>
</evidence>
<dbReference type="Pfam" id="PF00230">
    <property type="entry name" value="MIP"/>
    <property type="match status" value="1"/>
</dbReference>
<evidence type="ECO:0000313" key="12">
    <source>
        <dbReference type="Proteomes" id="UP000730482"/>
    </source>
</evidence>
<evidence type="ECO:0000256" key="4">
    <source>
        <dbReference type="ARBA" id="ARBA00022475"/>
    </source>
</evidence>
<protein>
    <submittedName>
        <fullName evidence="11">Aquaporin</fullName>
    </submittedName>
</protein>
<feature type="transmembrane region" description="Helical" evidence="10">
    <location>
        <begin position="26"/>
        <end position="48"/>
    </location>
</feature>
<dbReference type="InterPro" id="IPR022357">
    <property type="entry name" value="MIP_CS"/>
</dbReference>
<dbReference type="PANTHER" id="PTHR19139">
    <property type="entry name" value="AQUAPORIN TRANSPORTER"/>
    <property type="match status" value="1"/>
</dbReference>
<keyword evidence="7 10" id="KW-0472">Membrane</keyword>
<evidence type="ECO:0000313" key="11">
    <source>
        <dbReference type="EMBL" id="MBS2547180.1"/>
    </source>
</evidence>
<comment type="subcellular location">
    <subcellularLocation>
        <location evidence="1">Cell membrane</location>
        <topology evidence="1">Multi-pass membrane protein</topology>
    </subcellularLocation>
</comment>
<accession>A0ABS5KME3</accession>
<evidence type="ECO:0000256" key="6">
    <source>
        <dbReference type="ARBA" id="ARBA00022989"/>
    </source>
</evidence>
<feature type="transmembrane region" description="Helical" evidence="10">
    <location>
        <begin position="183"/>
        <end position="206"/>
    </location>
</feature>
<feature type="region of interest" description="Disordered" evidence="9">
    <location>
        <begin position="251"/>
        <end position="279"/>
    </location>
</feature>
<evidence type="ECO:0000256" key="2">
    <source>
        <dbReference type="ARBA" id="ARBA00006175"/>
    </source>
</evidence>
<evidence type="ECO:0000256" key="3">
    <source>
        <dbReference type="ARBA" id="ARBA00022448"/>
    </source>
</evidence>
<keyword evidence="4" id="KW-1003">Cell membrane</keyword>
<evidence type="ECO:0000256" key="8">
    <source>
        <dbReference type="RuleBase" id="RU000477"/>
    </source>
</evidence>
<evidence type="ECO:0000256" key="5">
    <source>
        <dbReference type="ARBA" id="ARBA00022692"/>
    </source>
</evidence>
<organism evidence="11 12">
    <name type="scientific">Catenulispora pinistramenti</name>
    <dbReference type="NCBI Taxonomy" id="2705254"/>
    <lineage>
        <taxon>Bacteria</taxon>
        <taxon>Bacillati</taxon>
        <taxon>Actinomycetota</taxon>
        <taxon>Actinomycetes</taxon>
        <taxon>Catenulisporales</taxon>
        <taxon>Catenulisporaceae</taxon>
        <taxon>Catenulispora</taxon>
    </lineage>
</organism>
<comment type="similarity">
    <text evidence="2 8">Belongs to the MIP/aquaporin (TC 1.A.8) family.</text>
</comment>
<evidence type="ECO:0000256" key="9">
    <source>
        <dbReference type="SAM" id="MobiDB-lite"/>
    </source>
</evidence>
<dbReference type="Proteomes" id="UP000730482">
    <property type="component" value="Unassembled WGS sequence"/>
</dbReference>
<dbReference type="InterPro" id="IPR034294">
    <property type="entry name" value="Aquaporin_transptr"/>
</dbReference>
<keyword evidence="12" id="KW-1185">Reference proteome</keyword>
<dbReference type="SUPFAM" id="SSF81338">
    <property type="entry name" value="Aquaporin-like"/>
    <property type="match status" value="1"/>
</dbReference>
<keyword evidence="5 8" id="KW-0812">Transmembrane</keyword>
<dbReference type="PRINTS" id="PR00783">
    <property type="entry name" value="MINTRINSICP"/>
</dbReference>
<gene>
    <name evidence="11" type="ORF">KGQ19_09875</name>
</gene>
<dbReference type="EMBL" id="JAAFYZ010000024">
    <property type="protein sequence ID" value="MBS2547180.1"/>
    <property type="molecule type" value="Genomic_DNA"/>
</dbReference>
<feature type="transmembrane region" description="Helical" evidence="10">
    <location>
        <begin position="226"/>
        <end position="247"/>
    </location>
</feature>
<dbReference type="PROSITE" id="PS00221">
    <property type="entry name" value="MIP"/>
    <property type="match status" value="1"/>
</dbReference>
<dbReference type="PANTHER" id="PTHR19139:SF199">
    <property type="entry name" value="MIP17260P"/>
    <property type="match status" value="1"/>
</dbReference>
<evidence type="ECO:0000256" key="7">
    <source>
        <dbReference type="ARBA" id="ARBA00023136"/>
    </source>
</evidence>
<dbReference type="InterPro" id="IPR023271">
    <property type="entry name" value="Aquaporin-like"/>
</dbReference>
<reference evidence="11 12" key="1">
    <citation type="submission" date="2020-02" db="EMBL/GenBank/DDBJ databases">
        <title>Acidophilic actinobacteria isolated from forest soil.</title>
        <authorList>
            <person name="Golinska P."/>
        </authorList>
    </citation>
    <scope>NUCLEOTIDE SEQUENCE [LARGE SCALE GENOMIC DNA]</scope>
    <source>
        <strain evidence="11 12">NL8</strain>
    </source>
</reference>
<feature type="transmembrane region" description="Helical" evidence="10">
    <location>
        <begin position="148"/>
        <end position="171"/>
    </location>
</feature>
<name>A0ABS5KME3_9ACTN</name>
<feature type="transmembrane region" description="Helical" evidence="10">
    <location>
        <begin position="99"/>
        <end position="120"/>
    </location>
</feature>